<dbReference type="AlphaFoldDB" id="A0A0B8QL99"/>
<evidence type="ECO:0000256" key="5">
    <source>
        <dbReference type="SAM" id="Phobius"/>
    </source>
</evidence>
<evidence type="ECO:0000313" key="7">
    <source>
        <dbReference type="EMBL" id="GAM75848.1"/>
    </source>
</evidence>
<keyword evidence="7" id="KW-0547">Nucleotide-binding</keyword>
<dbReference type="SUPFAM" id="SSF90123">
    <property type="entry name" value="ABC transporter transmembrane region"/>
    <property type="match status" value="1"/>
</dbReference>
<comment type="caution">
    <text evidence="7">The sequence shown here is derived from an EMBL/GenBank/DDBJ whole genome shotgun (WGS) entry which is preliminary data.</text>
</comment>
<dbReference type="Proteomes" id="UP000031666">
    <property type="component" value="Unassembled WGS sequence"/>
</dbReference>
<dbReference type="GO" id="GO:0005886">
    <property type="term" value="C:plasma membrane"/>
    <property type="evidence" value="ECO:0007669"/>
    <property type="project" value="UniProtKB-SubCell"/>
</dbReference>
<reference evidence="7 8" key="2">
    <citation type="submission" date="2015-01" db="EMBL/GenBank/DDBJ databases">
        <authorList>
            <consortium name="NBRP consortium"/>
            <person name="Sawabe T."/>
            <person name="Meirelles P."/>
            <person name="Feng G."/>
            <person name="Sayaka M."/>
            <person name="Hattori M."/>
            <person name="Ohkuma M."/>
        </authorList>
    </citation>
    <scope>NUCLEOTIDE SEQUENCE [LARGE SCALE GENOMIC DNA]</scope>
    <source>
        <strain evidence="8">JCM 19241</strain>
    </source>
</reference>
<feature type="transmembrane region" description="Helical" evidence="5">
    <location>
        <begin position="83"/>
        <end position="104"/>
    </location>
</feature>
<comment type="subcellular location">
    <subcellularLocation>
        <location evidence="1">Cell membrane</location>
        <topology evidence="1">Multi-pass membrane protein</topology>
    </subcellularLocation>
</comment>
<evidence type="ECO:0000256" key="3">
    <source>
        <dbReference type="ARBA" id="ARBA00022989"/>
    </source>
</evidence>
<keyword evidence="3 5" id="KW-1133">Transmembrane helix</keyword>
<organism evidence="7 8">
    <name type="scientific">Vibrio ishigakensis</name>
    <dbReference type="NCBI Taxonomy" id="1481914"/>
    <lineage>
        <taxon>Bacteria</taxon>
        <taxon>Pseudomonadati</taxon>
        <taxon>Pseudomonadota</taxon>
        <taxon>Gammaproteobacteria</taxon>
        <taxon>Vibrionales</taxon>
        <taxon>Vibrionaceae</taxon>
        <taxon>Vibrio</taxon>
    </lineage>
</organism>
<evidence type="ECO:0000259" key="6">
    <source>
        <dbReference type="PROSITE" id="PS50929"/>
    </source>
</evidence>
<dbReference type="GO" id="GO:0140359">
    <property type="term" value="F:ABC-type transporter activity"/>
    <property type="evidence" value="ECO:0007669"/>
    <property type="project" value="InterPro"/>
</dbReference>
<evidence type="ECO:0000256" key="2">
    <source>
        <dbReference type="ARBA" id="ARBA00022692"/>
    </source>
</evidence>
<feature type="transmembrane region" description="Helical" evidence="5">
    <location>
        <begin position="39"/>
        <end position="63"/>
    </location>
</feature>
<dbReference type="PROSITE" id="PS50929">
    <property type="entry name" value="ABC_TM1F"/>
    <property type="match status" value="1"/>
</dbReference>
<gene>
    <name evidence="7" type="ORF">JCM19241_146</name>
</gene>
<evidence type="ECO:0000256" key="1">
    <source>
        <dbReference type="ARBA" id="ARBA00004651"/>
    </source>
</evidence>
<evidence type="ECO:0000313" key="8">
    <source>
        <dbReference type="Proteomes" id="UP000031666"/>
    </source>
</evidence>
<reference evidence="7 8" key="1">
    <citation type="submission" date="2015-01" db="EMBL/GenBank/DDBJ databases">
        <title>Vibrio sp. C94 JCM 19241 whole genome shotgun sequence.</title>
        <authorList>
            <person name="Sawabe T."/>
            <person name="Meirelles P."/>
            <person name="Feng G."/>
            <person name="Sayaka M."/>
            <person name="Hattori M."/>
            <person name="Ohkuma M."/>
        </authorList>
    </citation>
    <scope>NUCLEOTIDE SEQUENCE [LARGE SCALE GENOMIC DNA]</scope>
    <source>
        <strain evidence="8">JCM 19241</strain>
    </source>
</reference>
<keyword evidence="4 5" id="KW-0472">Membrane</keyword>
<proteinExistence type="predicted"/>
<protein>
    <submittedName>
        <fullName evidence="7">Lipid A export ATP-binding/permease protein msbA</fullName>
    </submittedName>
</protein>
<dbReference type="Gene3D" id="1.20.1560.10">
    <property type="entry name" value="ABC transporter type 1, transmembrane domain"/>
    <property type="match status" value="1"/>
</dbReference>
<dbReference type="InterPro" id="IPR036640">
    <property type="entry name" value="ABC1_TM_sf"/>
</dbReference>
<dbReference type="EMBL" id="BBSC01000005">
    <property type="protein sequence ID" value="GAM75848.1"/>
    <property type="molecule type" value="Genomic_DNA"/>
</dbReference>
<keyword evidence="7" id="KW-0067">ATP-binding</keyword>
<dbReference type="STRING" id="1481914.JCM19241_146"/>
<feature type="transmembrane region" description="Helical" evidence="5">
    <location>
        <begin position="160"/>
        <end position="178"/>
    </location>
</feature>
<name>A0A0B8QL99_9VIBR</name>
<evidence type="ECO:0000256" key="4">
    <source>
        <dbReference type="ARBA" id="ARBA00023136"/>
    </source>
</evidence>
<feature type="domain" description="ABC transmembrane type-1" evidence="6">
    <location>
        <begin position="40"/>
        <end position="195"/>
    </location>
</feature>
<accession>A0A0B8QL99</accession>
<dbReference type="InterPro" id="IPR011527">
    <property type="entry name" value="ABC1_TM_dom"/>
</dbReference>
<dbReference type="GO" id="GO:0005524">
    <property type="term" value="F:ATP binding"/>
    <property type="evidence" value="ECO:0007669"/>
    <property type="project" value="UniProtKB-KW"/>
</dbReference>
<keyword evidence="2 5" id="KW-0812">Transmembrane</keyword>
<sequence>MYKIFEGFTKAFPKQDPEQPPNSMFAFCRYYTRGFEKPLLLMAALSTVVAIVEVSLFGMMGKLVDWLGSSNPETFWADNSSTLIFYGVLLLIVMPLLVVAHSLIQHQTLLGNYPMSIRWLAHRYLLKQSLSFYQDDFAGRIATKVMQTSLSVRETVMKTLDVFVYVSVYFTSIIVLLAQADYRLMLPMLVWLLAISHSDLLRSKAEEGFFGTSRCALYHDRAYRG</sequence>